<dbReference type="AlphaFoldDB" id="A8GML6"/>
<proteinExistence type="predicted"/>
<protein>
    <submittedName>
        <fullName evidence="1">Uncharacterized protein</fullName>
    </submittedName>
</protein>
<dbReference type="EMBL" id="CP000847">
    <property type="protein sequence ID" value="ABV74641.1"/>
    <property type="molecule type" value="Genomic_DNA"/>
</dbReference>
<dbReference type="HOGENOM" id="CLU_2847038_0_0_5"/>
<evidence type="ECO:0000313" key="2">
    <source>
        <dbReference type="Proteomes" id="UP000006830"/>
    </source>
</evidence>
<dbReference type="KEGG" id="rak:A1C_01650"/>
<keyword evidence="2" id="KW-1185">Reference proteome</keyword>
<name>A8GML6_RICAH</name>
<evidence type="ECO:0000313" key="1">
    <source>
        <dbReference type="EMBL" id="ABV74641.1"/>
    </source>
</evidence>
<reference evidence="1" key="1">
    <citation type="submission" date="2007-09" db="EMBL/GenBank/DDBJ databases">
        <title>Complete Genome Sequence of Rickettsia akari.</title>
        <authorList>
            <person name="Madan A."/>
            <person name="Fahey J."/>
            <person name="Helton E."/>
            <person name="Ketteman M."/>
            <person name="Madan A."/>
            <person name="Rodrigues S."/>
            <person name="Sanchez A."/>
            <person name="Whiting M."/>
            <person name="Dasch G."/>
            <person name="Eremeeva M."/>
        </authorList>
    </citation>
    <scope>NUCLEOTIDE SEQUENCE</scope>
    <source>
        <strain evidence="1">Hartford</strain>
    </source>
</reference>
<organism evidence="1 2">
    <name type="scientific">Rickettsia akari (strain Hartford)</name>
    <dbReference type="NCBI Taxonomy" id="293614"/>
    <lineage>
        <taxon>Bacteria</taxon>
        <taxon>Pseudomonadati</taxon>
        <taxon>Pseudomonadota</taxon>
        <taxon>Alphaproteobacteria</taxon>
        <taxon>Rickettsiales</taxon>
        <taxon>Rickettsiaceae</taxon>
        <taxon>Rickettsieae</taxon>
        <taxon>Rickettsia</taxon>
        <taxon>spotted fever group</taxon>
    </lineage>
</organism>
<accession>A8GML6</accession>
<gene>
    <name evidence="1" type="ordered locus">A1C_01650</name>
</gene>
<dbReference type="Proteomes" id="UP000006830">
    <property type="component" value="Chromosome"/>
</dbReference>
<sequence length="65" mass="7756">MGVIISYKITAYYISETIIDIETNIENAKFLYLYPISWSKSYKEQLVLRTDEVRYPPLYIINDKD</sequence>